<gene>
    <name evidence="11" type="ORF">US99_C0009G0027</name>
</gene>
<dbReference type="InterPro" id="IPR041492">
    <property type="entry name" value="HAD_2"/>
</dbReference>
<dbReference type="InterPro" id="IPR036412">
    <property type="entry name" value="HAD-like_sf"/>
</dbReference>
<keyword evidence="11" id="KW-0378">Hydrolase</keyword>
<dbReference type="NCBIfam" id="TIGR01509">
    <property type="entry name" value="HAD-SF-IA-v3"/>
    <property type="match status" value="1"/>
</dbReference>
<dbReference type="GO" id="GO:0016787">
    <property type="term" value="F:hydrolase activity"/>
    <property type="evidence" value="ECO:0007669"/>
    <property type="project" value="UniProtKB-KW"/>
</dbReference>
<dbReference type="PANTHER" id="PTHR46193">
    <property type="entry name" value="6-PHOSPHOGLUCONATE PHOSPHATASE"/>
    <property type="match status" value="1"/>
</dbReference>
<evidence type="ECO:0000256" key="1">
    <source>
        <dbReference type="ARBA" id="ARBA00001946"/>
    </source>
</evidence>
<dbReference type="AlphaFoldDB" id="A0A0G0NP59"/>
<dbReference type="Proteomes" id="UP000034324">
    <property type="component" value="Unassembled WGS sequence"/>
</dbReference>
<dbReference type="SFLD" id="SFLDG01135">
    <property type="entry name" value="C1.5.6:_HAD__Beta-PGM__Phospha"/>
    <property type="match status" value="1"/>
</dbReference>
<keyword evidence="5" id="KW-0460">Magnesium</keyword>
<name>A0A0G0NP59_9BACT</name>
<evidence type="ECO:0000256" key="4">
    <source>
        <dbReference type="ARBA" id="ARBA00022723"/>
    </source>
</evidence>
<evidence type="ECO:0000256" key="5">
    <source>
        <dbReference type="ARBA" id="ARBA00022842"/>
    </source>
</evidence>
<dbReference type="EC" id="5.4.2.6" evidence="9"/>
<comment type="similarity">
    <text evidence="2">Belongs to the HAD-like hydrolase superfamily. CbbY/CbbZ/Gph/YieH family.</text>
</comment>
<dbReference type="SUPFAM" id="SSF56784">
    <property type="entry name" value="HAD-like"/>
    <property type="match status" value="1"/>
</dbReference>
<dbReference type="PANTHER" id="PTHR46193:SF18">
    <property type="entry name" value="HEXITOL PHOSPHATASE B"/>
    <property type="match status" value="1"/>
</dbReference>
<dbReference type="InterPro" id="IPR010976">
    <property type="entry name" value="B-phosphoglucomutase_hydrolase"/>
</dbReference>
<protein>
    <recommendedName>
        <fullName evidence="10">Beta-phosphoglucomutase</fullName>
        <ecNumber evidence="9">5.4.2.6</ecNumber>
    </recommendedName>
</protein>
<dbReference type="SFLD" id="SFLDS00003">
    <property type="entry name" value="Haloacid_Dehalogenase"/>
    <property type="match status" value="1"/>
</dbReference>
<evidence type="ECO:0000313" key="12">
    <source>
        <dbReference type="Proteomes" id="UP000034324"/>
    </source>
</evidence>
<accession>A0A0G0NP59</accession>
<proteinExistence type="inferred from homology"/>
<keyword evidence="6" id="KW-0413">Isomerase</keyword>
<dbReference type="NCBIfam" id="TIGR02009">
    <property type="entry name" value="PGMB-YQAB-SF"/>
    <property type="match status" value="1"/>
</dbReference>
<dbReference type="GO" id="GO:0046872">
    <property type="term" value="F:metal ion binding"/>
    <property type="evidence" value="ECO:0007669"/>
    <property type="project" value="UniProtKB-KW"/>
</dbReference>
<dbReference type="EMBL" id="LBVC01000009">
    <property type="protein sequence ID" value="KKQ78886.1"/>
    <property type="molecule type" value="Genomic_DNA"/>
</dbReference>
<dbReference type="Gene3D" id="1.10.150.240">
    <property type="entry name" value="Putative phosphatase, domain 2"/>
    <property type="match status" value="1"/>
</dbReference>
<dbReference type="InterPro" id="IPR051600">
    <property type="entry name" value="Beta-PGM-like"/>
</dbReference>
<evidence type="ECO:0000313" key="11">
    <source>
        <dbReference type="EMBL" id="KKQ78886.1"/>
    </source>
</evidence>
<keyword evidence="3" id="KW-0597">Phosphoprotein</keyword>
<dbReference type="PRINTS" id="PR00413">
    <property type="entry name" value="HADHALOGNASE"/>
</dbReference>
<evidence type="ECO:0000256" key="2">
    <source>
        <dbReference type="ARBA" id="ARBA00006171"/>
    </source>
</evidence>
<dbReference type="InterPro" id="IPR023214">
    <property type="entry name" value="HAD_sf"/>
</dbReference>
<dbReference type="InterPro" id="IPR006439">
    <property type="entry name" value="HAD-SF_hydro_IA"/>
</dbReference>
<dbReference type="Pfam" id="PF13419">
    <property type="entry name" value="HAD_2"/>
    <property type="match status" value="1"/>
</dbReference>
<organism evidence="11 12">
    <name type="scientific">Candidatus Daviesbacteria bacterium GW2011_GWF2_38_6</name>
    <dbReference type="NCBI Taxonomy" id="1618432"/>
    <lineage>
        <taxon>Bacteria</taxon>
        <taxon>Candidatus Daviesiibacteriota</taxon>
    </lineage>
</organism>
<dbReference type="GO" id="GO:0008801">
    <property type="term" value="F:beta-phosphoglucomutase activity"/>
    <property type="evidence" value="ECO:0007669"/>
    <property type="project" value="UniProtKB-EC"/>
</dbReference>
<evidence type="ECO:0000256" key="8">
    <source>
        <dbReference type="ARBA" id="ARBA00044926"/>
    </source>
</evidence>
<evidence type="ECO:0000256" key="9">
    <source>
        <dbReference type="ARBA" id="ARBA00044968"/>
    </source>
</evidence>
<keyword evidence="4" id="KW-0479">Metal-binding</keyword>
<dbReference type="SFLD" id="SFLDG01129">
    <property type="entry name" value="C1.5:_HAD__Beta-PGM__Phosphata"/>
    <property type="match status" value="1"/>
</dbReference>
<evidence type="ECO:0000256" key="7">
    <source>
        <dbReference type="ARBA" id="ARBA00023277"/>
    </source>
</evidence>
<reference evidence="11 12" key="1">
    <citation type="journal article" date="2015" name="Nature">
        <title>rRNA introns, odd ribosomes, and small enigmatic genomes across a large radiation of phyla.</title>
        <authorList>
            <person name="Brown C.T."/>
            <person name="Hug L.A."/>
            <person name="Thomas B.C."/>
            <person name="Sharon I."/>
            <person name="Castelle C.J."/>
            <person name="Singh A."/>
            <person name="Wilkins M.J."/>
            <person name="Williams K.H."/>
            <person name="Banfield J.F."/>
        </authorList>
    </citation>
    <scope>NUCLEOTIDE SEQUENCE [LARGE SCALE GENOMIC DNA]</scope>
</reference>
<evidence type="ECO:0000256" key="3">
    <source>
        <dbReference type="ARBA" id="ARBA00022553"/>
    </source>
</evidence>
<comment type="cofactor">
    <cofactor evidence="1">
        <name>Mg(2+)</name>
        <dbReference type="ChEBI" id="CHEBI:18420"/>
    </cofactor>
</comment>
<comment type="catalytic activity">
    <reaction evidence="8">
        <text>beta-D-glucose 1-phosphate = beta-D-glucose 6-phosphate</text>
        <dbReference type="Rhea" id="RHEA:20113"/>
        <dbReference type="ChEBI" id="CHEBI:57684"/>
        <dbReference type="ChEBI" id="CHEBI:58247"/>
        <dbReference type="EC" id="5.4.2.6"/>
    </reaction>
</comment>
<evidence type="ECO:0000256" key="10">
    <source>
        <dbReference type="ARBA" id="ARBA00044991"/>
    </source>
</evidence>
<keyword evidence="7" id="KW-0119">Carbohydrate metabolism</keyword>
<sequence length="215" mass="24341">MIKAVIFDMDGVISNTLPIHSEAESRVLLEYGIKMSPKQMAEEFNGVPDKRMFEIIFSRFNKKLDYEQVAKRKWKLFQELARNNINPIAGALELINSLLKKEFLLAVASSAPIKIVDLVLNTLDLKEKIKCIVYTHEVEQGKPSPDIFLLVANRLMVEPQYCVVIEDALLGIQAAKAAGMKCISITTTHTRDELKEADKVIDSFDELTMEEIKNL</sequence>
<comment type="caution">
    <text evidence="11">The sequence shown here is derived from an EMBL/GenBank/DDBJ whole genome shotgun (WGS) entry which is preliminary data.</text>
</comment>
<evidence type="ECO:0000256" key="6">
    <source>
        <dbReference type="ARBA" id="ARBA00023235"/>
    </source>
</evidence>
<dbReference type="InterPro" id="IPR023198">
    <property type="entry name" value="PGP-like_dom2"/>
</dbReference>
<dbReference type="CDD" id="cd07505">
    <property type="entry name" value="HAD_BPGM-like"/>
    <property type="match status" value="1"/>
</dbReference>
<dbReference type="Gene3D" id="3.40.50.1000">
    <property type="entry name" value="HAD superfamily/HAD-like"/>
    <property type="match status" value="1"/>
</dbReference>